<feature type="transmembrane region" description="Helical" evidence="6">
    <location>
        <begin position="124"/>
        <end position="141"/>
    </location>
</feature>
<name>A0AAD7QRZ1_9ASCO</name>
<reference evidence="7" key="1">
    <citation type="submission" date="2023-03" db="EMBL/GenBank/DDBJ databases">
        <title>Near-Complete genome sequence of Lipomyces tetrasporous NRRL Y-64009, an oleaginous yeast capable of growing on lignocellulosic hydrolysates.</title>
        <authorList>
            <consortium name="Lawrence Berkeley National Laboratory"/>
            <person name="Jagtap S.S."/>
            <person name="Liu J.-J."/>
            <person name="Walukiewicz H.E."/>
            <person name="Pangilinan J."/>
            <person name="Lipzen A."/>
            <person name="Ahrendt S."/>
            <person name="Koriabine M."/>
            <person name="Cobaugh K."/>
            <person name="Salamov A."/>
            <person name="Yoshinaga Y."/>
            <person name="Ng V."/>
            <person name="Daum C."/>
            <person name="Grigoriev I.V."/>
            <person name="Slininger P.J."/>
            <person name="Dien B.S."/>
            <person name="Jin Y.-S."/>
            <person name="Rao C.V."/>
        </authorList>
    </citation>
    <scope>NUCLEOTIDE SEQUENCE</scope>
    <source>
        <strain evidence="7">NRRL Y-64009</strain>
    </source>
</reference>
<dbReference type="Proteomes" id="UP001217417">
    <property type="component" value="Unassembled WGS sequence"/>
</dbReference>
<comment type="subcellular location">
    <subcellularLocation>
        <location evidence="1">Membrane</location>
        <topology evidence="1">Multi-pass membrane protein</topology>
    </subcellularLocation>
</comment>
<evidence type="ECO:0000256" key="4">
    <source>
        <dbReference type="ARBA" id="ARBA00022989"/>
    </source>
</evidence>
<evidence type="ECO:0000313" key="7">
    <source>
        <dbReference type="EMBL" id="KAJ8100233.1"/>
    </source>
</evidence>
<evidence type="ECO:0000256" key="2">
    <source>
        <dbReference type="ARBA" id="ARBA00009969"/>
    </source>
</evidence>
<feature type="transmembrane region" description="Helical" evidence="6">
    <location>
        <begin position="206"/>
        <end position="226"/>
    </location>
</feature>
<dbReference type="CDD" id="cd00067">
    <property type="entry name" value="GAL4"/>
    <property type="match status" value="1"/>
</dbReference>
<evidence type="ECO:0000256" key="5">
    <source>
        <dbReference type="ARBA" id="ARBA00023136"/>
    </source>
</evidence>
<feature type="transmembrane region" description="Helical" evidence="6">
    <location>
        <begin position="246"/>
        <end position="266"/>
    </location>
</feature>
<keyword evidence="4 6" id="KW-1133">Transmembrane helix</keyword>
<dbReference type="GeneID" id="80884430"/>
<feature type="transmembrane region" description="Helical" evidence="6">
    <location>
        <begin position="83"/>
        <end position="104"/>
    </location>
</feature>
<sequence>MVNPLPRDSDSNEKFVFYRYDPTLAGAVVYVGIFSLTTAYHFVQLVSTRTWYFIPMAIGGLMEATGYIGRILSHYNKAELGPYLMQTLLLLVSPPFLSASIYMILSRLMRFVGAETYSILPIRWVTKIFVVGDVLSMLLQATGGGIMGSGKAANLTLGEHIILVGLFVQIAFFGFFLIVIIFFHYRIRRRPTPESYKLLEVPNSRLSWVTLLYALYVGSAFILIRSVFRVIEYIQGNSGYLLRSEVWLYIFDGLLMFGVLVLFNVIHPSKCDEVHPVCSNCSSRQVVCVWDEHQTVIVASRPAHRRSYSWVCSSTHGSQTSSNNSPQILFTPEDTLSLGPPAHPTSLSSSTFDLSGLELLHHYTVYTYGTLCADERVDSIFKVSVPQMALRHDCLLRVIFAISALHLSYIKNDPVAAESRYRELAAAHLHAAITALRSQILAHSADHANAVYVCSSLLCIIVIAFPFNGHRAVEESRILPWLPYVKGIKTILQHYWKWIMDGELSLLLNRAQQTRSHACGTIEDLQIALANQVRTNLNLLLTNTEAPDQYEIRHARTLDIYRLSITRLQESWDQMNQREFCLVSIFSWLASLEDDFVVLIHDKRPRALVILAYYCALLKQFEGYWWIRGVAETEFRIIDKALREEWRTAVEWPKRIISGDLLIGVQC</sequence>
<feature type="transmembrane region" description="Helical" evidence="6">
    <location>
        <begin position="24"/>
        <end position="43"/>
    </location>
</feature>
<keyword evidence="8" id="KW-1185">Reference proteome</keyword>
<dbReference type="SUPFAM" id="SSF57701">
    <property type="entry name" value="Zn2/Cys6 DNA-binding domain"/>
    <property type="match status" value="1"/>
</dbReference>
<dbReference type="InterPro" id="IPR007568">
    <property type="entry name" value="RTA1"/>
</dbReference>
<comment type="similarity">
    <text evidence="2">Belongs to the lipid-translocating exporter (LTE) (TC 9.A.26.1) family.</text>
</comment>
<dbReference type="GO" id="GO:0008270">
    <property type="term" value="F:zinc ion binding"/>
    <property type="evidence" value="ECO:0007669"/>
    <property type="project" value="InterPro"/>
</dbReference>
<dbReference type="RefSeq" id="XP_056043683.1">
    <property type="nucleotide sequence ID" value="XM_056189264.1"/>
</dbReference>
<dbReference type="EMBL" id="JARPMG010000005">
    <property type="protein sequence ID" value="KAJ8100233.1"/>
    <property type="molecule type" value="Genomic_DNA"/>
</dbReference>
<dbReference type="Pfam" id="PF04479">
    <property type="entry name" value="RTA1"/>
    <property type="match status" value="1"/>
</dbReference>
<dbReference type="PANTHER" id="PTHR31465">
    <property type="entry name" value="PROTEIN RTA1-RELATED"/>
    <property type="match status" value="1"/>
</dbReference>
<evidence type="ECO:0000256" key="6">
    <source>
        <dbReference type="SAM" id="Phobius"/>
    </source>
</evidence>
<dbReference type="GO" id="GO:0000981">
    <property type="term" value="F:DNA-binding transcription factor activity, RNA polymerase II-specific"/>
    <property type="evidence" value="ECO:0007669"/>
    <property type="project" value="InterPro"/>
</dbReference>
<accession>A0AAD7QRZ1</accession>
<dbReference type="InterPro" id="IPR036864">
    <property type="entry name" value="Zn2-C6_fun-type_DNA-bd_sf"/>
</dbReference>
<keyword evidence="5 6" id="KW-0472">Membrane</keyword>
<dbReference type="InterPro" id="IPR021858">
    <property type="entry name" value="Fun_TF"/>
</dbReference>
<dbReference type="Pfam" id="PF11951">
    <property type="entry name" value="Fungal_trans_2"/>
    <property type="match status" value="1"/>
</dbReference>
<evidence type="ECO:0000256" key="1">
    <source>
        <dbReference type="ARBA" id="ARBA00004141"/>
    </source>
</evidence>
<organism evidence="7 8">
    <name type="scientific">Lipomyces tetrasporus</name>
    <dbReference type="NCBI Taxonomy" id="54092"/>
    <lineage>
        <taxon>Eukaryota</taxon>
        <taxon>Fungi</taxon>
        <taxon>Dikarya</taxon>
        <taxon>Ascomycota</taxon>
        <taxon>Saccharomycotina</taxon>
        <taxon>Lipomycetes</taxon>
        <taxon>Lipomycetales</taxon>
        <taxon>Lipomycetaceae</taxon>
        <taxon>Lipomyces</taxon>
    </lineage>
</organism>
<feature type="transmembrane region" description="Helical" evidence="6">
    <location>
        <begin position="450"/>
        <end position="467"/>
    </location>
</feature>
<gene>
    <name evidence="7" type="ORF">POJ06DRAFT_267830</name>
</gene>
<proteinExistence type="inferred from homology"/>
<keyword evidence="3 6" id="KW-0812">Transmembrane</keyword>
<evidence type="ECO:0000256" key="3">
    <source>
        <dbReference type="ARBA" id="ARBA00022692"/>
    </source>
</evidence>
<feature type="transmembrane region" description="Helical" evidence="6">
    <location>
        <begin position="161"/>
        <end position="185"/>
    </location>
</feature>
<feature type="transmembrane region" description="Helical" evidence="6">
    <location>
        <begin position="50"/>
        <end position="71"/>
    </location>
</feature>
<dbReference type="GO" id="GO:0016020">
    <property type="term" value="C:membrane"/>
    <property type="evidence" value="ECO:0007669"/>
    <property type="project" value="UniProtKB-SubCell"/>
</dbReference>
<dbReference type="InterPro" id="IPR001138">
    <property type="entry name" value="Zn2Cys6_DnaBD"/>
</dbReference>
<dbReference type="PANTHER" id="PTHR31465:SF1">
    <property type="entry name" value="PROTEIN RTA1-RELATED"/>
    <property type="match status" value="1"/>
</dbReference>
<comment type="caution">
    <text evidence="7">The sequence shown here is derived from an EMBL/GenBank/DDBJ whole genome shotgun (WGS) entry which is preliminary data.</text>
</comment>
<dbReference type="AlphaFoldDB" id="A0AAD7QRZ1"/>
<protein>
    <submittedName>
        <fullName evidence="7">RTA1 like protein-domain-containing protein</fullName>
    </submittedName>
</protein>
<evidence type="ECO:0000313" key="8">
    <source>
        <dbReference type="Proteomes" id="UP001217417"/>
    </source>
</evidence>